<dbReference type="RefSeq" id="WP_372264706.1">
    <property type="nucleotide sequence ID" value="NZ_JBFRUW010000003.1"/>
</dbReference>
<evidence type="ECO:0000256" key="6">
    <source>
        <dbReference type="HAMAP-Rule" id="MF_01939"/>
    </source>
</evidence>
<dbReference type="SUPFAM" id="SSF51621">
    <property type="entry name" value="Phosphoenolpyruvate/pyruvate domain"/>
    <property type="match status" value="1"/>
</dbReference>
<feature type="binding site" evidence="6">
    <location>
        <position position="156"/>
    </location>
    <ligand>
        <name>substrate</name>
    </ligand>
</feature>
<keyword evidence="3 6" id="KW-0479">Metal-binding</keyword>
<comment type="function">
    <text evidence="7">Catalyzes the thermodynamically favored C-C bond cleavage of (2R,3S)-2-methylisocitrate to yield pyruvate and succinate.</text>
</comment>
<dbReference type="Gene3D" id="3.20.20.60">
    <property type="entry name" value="Phosphoenolpyruvate-binding domains"/>
    <property type="match status" value="1"/>
</dbReference>
<feature type="binding site" evidence="6">
    <location>
        <position position="245"/>
    </location>
    <ligand>
        <name>substrate</name>
    </ligand>
</feature>
<keyword evidence="4 6" id="KW-0460">Magnesium</keyword>
<feature type="binding site" evidence="6">
    <location>
        <position position="84"/>
    </location>
    <ligand>
        <name>Mg(2+)</name>
        <dbReference type="ChEBI" id="CHEBI:18420"/>
    </ligand>
</feature>
<evidence type="ECO:0000256" key="4">
    <source>
        <dbReference type="ARBA" id="ARBA00022842"/>
    </source>
</evidence>
<dbReference type="CDD" id="cd00377">
    <property type="entry name" value="ICL_PEPM"/>
    <property type="match status" value="1"/>
</dbReference>
<keyword evidence="5 6" id="KW-0456">Lyase</keyword>
<proteinExistence type="inferred from homology"/>
<feature type="binding site" evidence="6">
    <location>
        <begin position="121"/>
        <end position="122"/>
    </location>
    <ligand>
        <name>substrate</name>
    </ligand>
</feature>
<dbReference type="PROSITE" id="PS00161">
    <property type="entry name" value="ISOCITRATE_LYASE"/>
    <property type="match status" value="1"/>
</dbReference>
<dbReference type="PANTHER" id="PTHR42905:SF5">
    <property type="entry name" value="CARBOXYVINYL-CARBOXYPHOSPHONATE PHOSPHORYLMUTASE, CHLOROPLASTIC"/>
    <property type="match status" value="1"/>
</dbReference>
<dbReference type="NCBIfam" id="TIGR02317">
    <property type="entry name" value="prpB"/>
    <property type="match status" value="1"/>
</dbReference>
<organism evidence="8 9">
    <name type="scientific">Vibrio gallaecicus</name>
    <dbReference type="NCBI Taxonomy" id="552386"/>
    <lineage>
        <taxon>Bacteria</taxon>
        <taxon>Pseudomonadati</taxon>
        <taxon>Pseudomonadota</taxon>
        <taxon>Gammaproteobacteria</taxon>
        <taxon>Vibrionales</taxon>
        <taxon>Vibrionaceae</taxon>
        <taxon>Vibrio</taxon>
    </lineage>
</organism>
<comment type="cofactor">
    <cofactor evidence="1 6">
        <name>Mg(2+)</name>
        <dbReference type="ChEBI" id="CHEBI:18420"/>
    </cofactor>
</comment>
<sequence length="297" mass="32423">MSLSPGAKFRRAVEDNNPLQVVGTINPYCAMMAKNLGHQAIYLSGGGIANASYGLPDLGITTLNDVLVDVERITNACDLPLLVDIDTGFGGAFNIARTIKAMEKAGAAAVHMEDQVAQKRCGHRPNKAIVSQQEMVDRVKAAADARINPEFVLMARTDALAVEGIDSAIERAIACVEAGADMIFPEAMNTLDQYVQFSTSLESATGKHIPILANITEFGQTPLFNTQELAASKVDMVLYPLSAFRAMNKAAEMVYAHLLEQGNQEALLGDMQTRKELYQHLNYHDYEDKLDQLFKNE</sequence>
<dbReference type="NCBIfam" id="NF008455">
    <property type="entry name" value="PRK11320.1"/>
    <property type="match status" value="1"/>
</dbReference>
<evidence type="ECO:0000256" key="5">
    <source>
        <dbReference type="ARBA" id="ARBA00023239"/>
    </source>
</evidence>
<dbReference type="GO" id="GO:0046421">
    <property type="term" value="F:methylisocitrate lyase activity"/>
    <property type="evidence" value="ECO:0007669"/>
    <property type="project" value="UniProtKB-EC"/>
</dbReference>
<protein>
    <recommendedName>
        <fullName evidence="6">2-methylisocitrate lyase</fullName>
        <shortName evidence="6">2-MIC</shortName>
        <shortName evidence="6">MICL</shortName>
        <ecNumber evidence="6">4.1.3.30</ecNumber>
    </recommendedName>
    <alternativeName>
        <fullName evidence="6">(2R,3S)-2-methylisocitrate lyase</fullName>
    </alternativeName>
</protein>
<gene>
    <name evidence="6 8" type="primary">prpB</name>
    <name evidence="8" type="ORF">AB4566_01770</name>
</gene>
<accession>A0ABV4N6I4</accession>
<evidence type="ECO:0000256" key="7">
    <source>
        <dbReference type="RuleBase" id="RU361121"/>
    </source>
</evidence>
<feature type="binding site" evidence="6">
    <location>
        <position position="186"/>
    </location>
    <ligand>
        <name>substrate</name>
    </ligand>
</feature>
<dbReference type="InterPro" id="IPR039556">
    <property type="entry name" value="ICL/PEPM"/>
</dbReference>
<dbReference type="Pfam" id="PF13714">
    <property type="entry name" value="PEP_mutase"/>
    <property type="match status" value="1"/>
</dbReference>
<evidence type="ECO:0000313" key="9">
    <source>
        <dbReference type="Proteomes" id="UP001570417"/>
    </source>
</evidence>
<comment type="catalytic activity">
    <reaction evidence="6 7">
        <text>(2S,3R)-3-hydroxybutane-1,2,3-tricarboxylate = pyruvate + succinate</text>
        <dbReference type="Rhea" id="RHEA:16809"/>
        <dbReference type="ChEBI" id="CHEBI:15361"/>
        <dbReference type="ChEBI" id="CHEBI:30031"/>
        <dbReference type="ChEBI" id="CHEBI:57429"/>
        <dbReference type="EC" id="4.1.3.30"/>
    </reaction>
</comment>
<dbReference type="HAMAP" id="MF_01939">
    <property type="entry name" value="PrpB"/>
    <property type="match status" value="1"/>
</dbReference>
<dbReference type="EC" id="4.1.3.30" evidence="6"/>
<feature type="binding site" evidence="6">
    <location>
        <begin position="44"/>
        <end position="46"/>
    </location>
    <ligand>
        <name>substrate</name>
    </ligand>
</feature>
<comment type="pathway">
    <text evidence="6 7">Organic acid metabolism; propanoate degradation.</text>
</comment>
<reference evidence="8 9" key="1">
    <citation type="journal article" date="2024" name="ISME J.">
        <title>Tailless and filamentous prophages are predominant in marine Vibrio.</title>
        <authorList>
            <person name="Steensen K."/>
            <person name="Seneca J."/>
            <person name="Bartlau N."/>
            <person name="Yu X.A."/>
            <person name="Hussain F.A."/>
            <person name="Polz M.F."/>
        </authorList>
    </citation>
    <scope>NUCLEOTIDE SEQUENCE [LARGE SCALE GENOMIC DNA]</scope>
    <source>
        <strain evidence="8 9">10N.222.51.A1</strain>
    </source>
</reference>
<dbReference type="InterPro" id="IPR015813">
    <property type="entry name" value="Pyrv/PenolPyrv_kinase-like_dom"/>
</dbReference>
<comment type="subunit">
    <text evidence="6">Homotetramer; dimer of dimers.</text>
</comment>
<evidence type="ECO:0000256" key="1">
    <source>
        <dbReference type="ARBA" id="ARBA00001946"/>
    </source>
</evidence>
<dbReference type="InterPro" id="IPR012695">
    <property type="entry name" value="PrpB"/>
</dbReference>
<dbReference type="InterPro" id="IPR018523">
    <property type="entry name" value="Isocitrate_lyase_ph_CS"/>
</dbReference>
<comment type="function">
    <text evidence="6">Involved in the catabolism of short chain fatty acids (SCFA) via the 2-methylcitrate cycle (propionate degradation route). Catalyzes the thermodynamically favored C-C bond cleavage of (2R,3S)-2-methylisocitrate to yield pyruvate and succinate via an alpha-carboxy-carbanion intermediate.</text>
</comment>
<dbReference type="EMBL" id="JBFRUW010000003">
    <property type="protein sequence ID" value="MFA0566999.1"/>
    <property type="molecule type" value="Genomic_DNA"/>
</dbReference>
<dbReference type="InterPro" id="IPR040442">
    <property type="entry name" value="Pyrv_kinase-like_dom_sf"/>
</dbReference>
<feature type="binding site" evidence="6">
    <location>
        <position position="86"/>
    </location>
    <ligand>
        <name>Mg(2+)</name>
        <dbReference type="ChEBI" id="CHEBI:18420"/>
    </ligand>
</feature>
<evidence type="ECO:0000313" key="8">
    <source>
        <dbReference type="EMBL" id="MFA0566999.1"/>
    </source>
</evidence>
<feature type="binding site" evidence="6">
    <location>
        <position position="274"/>
    </location>
    <ligand>
        <name>substrate</name>
    </ligand>
</feature>
<comment type="caution">
    <text evidence="8">The sequence shown here is derived from an EMBL/GenBank/DDBJ whole genome shotgun (WGS) entry which is preliminary data.</text>
</comment>
<comment type="similarity">
    <text evidence="2 6 7">Belongs to the isocitrate lyase/PEP mutase superfamily. Methylisocitrate lyase family.</text>
</comment>
<evidence type="ECO:0000256" key="3">
    <source>
        <dbReference type="ARBA" id="ARBA00022723"/>
    </source>
</evidence>
<name>A0ABV4N6I4_9VIBR</name>
<evidence type="ECO:0000256" key="2">
    <source>
        <dbReference type="ARBA" id="ARBA00009282"/>
    </source>
</evidence>
<dbReference type="PANTHER" id="PTHR42905">
    <property type="entry name" value="PHOSPHOENOLPYRUVATE CARBOXYLASE"/>
    <property type="match status" value="1"/>
</dbReference>
<feature type="binding site" evidence="6">
    <location>
        <begin position="214"/>
        <end position="216"/>
    </location>
    <ligand>
        <name>substrate</name>
    </ligand>
</feature>
<dbReference type="Proteomes" id="UP001570417">
    <property type="component" value="Unassembled WGS sequence"/>
</dbReference>
<keyword evidence="9" id="KW-1185">Reference proteome</keyword>